<dbReference type="Pfam" id="PF01346">
    <property type="entry name" value="FKBP_N"/>
    <property type="match status" value="1"/>
</dbReference>
<dbReference type="EC" id="5.2.1.8" evidence="7"/>
<dbReference type="InterPro" id="IPR000774">
    <property type="entry name" value="PPIase_FKBP_N"/>
</dbReference>
<comment type="caution">
    <text evidence="11">The sequence shown here is derived from an EMBL/GenBank/DDBJ whole genome shotgun (WGS) entry which is preliminary data.</text>
</comment>
<evidence type="ECO:0000256" key="5">
    <source>
        <dbReference type="ARBA" id="ARBA00023235"/>
    </source>
</evidence>
<evidence type="ECO:0000256" key="4">
    <source>
        <dbReference type="ARBA" id="ARBA00023110"/>
    </source>
</evidence>
<dbReference type="Gene3D" id="3.10.50.40">
    <property type="match status" value="1"/>
</dbReference>
<evidence type="ECO:0000256" key="1">
    <source>
        <dbReference type="ARBA" id="ARBA00000971"/>
    </source>
</evidence>
<dbReference type="NCBIfam" id="NF008602">
    <property type="entry name" value="PRK11570.1"/>
    <property type="match status" value="1"/>
</dbReference>
<evidence type="ECO:0000259" key="10">
    <source>
        <dbReference type="PROSITE" id="PS50059"/>
    </source>
</evidence>
<comment type="catalytic activity">
    <reaction evidence="1 6 7">
        <text>[protein]-peptidylproline (omega=180) = [protein]-peptidylproline (omega=0)</text>
        <dbReference type="Rhea" id="RHEA:16237"/>
        <dbReference type="Rhea" id="RHEA-COMP:10747"/>
        <dbReference type="Rhea" id="RHEA-COMP:10748"/>
        <dbReference type="ChEBI" id="CHEBI:83833"/>
        <dbReference type="ChEBI" id="CHEBI:83834"/>
        <dbReference type="EC" id="5.2.1.8"/>
    </reaction>
</comment>
<gene>
    <name evidence="11" type="ORF">CLV91_0808</name>
</gene>
<keyword evidence="9" id="KW-0472">Membrane</keyword>
<dbReference type="InterPro" id="IPR001179">
    <property type="entry name" value="PPIase_FKBP_dom"/>
</dbReference>
<dbReference type="AlphaFoldDB" id="A0A495EDM8"/>
<proteinExistence type="inferred from homology"/>
<keyword evidence="12" id="KW-1185">Reference proteome</keyword>
<evidence type="ECO:0000256" key="6">
    <source>
        <dbReference type="PROSITE-ProRule" id="PRU00277"/>
    </source>
</evidence>
<feature type="domain" description="PPIase FKBP-type" evidence="10">
    <location>
        <begin position="210"/>
        <end position="296"/>
    </location>
</feature>
<evidence type="ECO:0000313" key="12">
    <source>
        <dbReference type="Proteomes" id="UP000269412"/>
    </source>
</evidence>
<keyword evidence="9" id="KW-0812">Transmembrane</keyword>
<comment type="similarity">
    <text evidence="2 7">Belongs to the FKBP-type PPIase family.</text>
</comment>
<dbReference type="PROSITE" id="PS50059">
    <property type="entry name" value="FKBP_PPIASE"/>
    <property type="match status" value="1"/>
</dbReference>
<evidence type="ECO:0000313" key="11">
    <source>
        <dbReference type="EMBL" id="RKR14729.1"/>
    </source>
</evidence>
<dbReference type="FunFam" id="3.10.50.40:FF:000045">
    <property type="entry name" value="Peptidyl-prolyl cis-trans isomerase"/>
    <property type="match status" value="1"/>
</dbReference>
<keyword evidence="9" id="KW-1133">Transmembrane helix</keyword>
<keyword evidence="4 6" id="KW-0697">Rotamase</keyword>
<accession>A0A495EDM8</accession>
<keyword evidence="3" id="KW-0732">Signal</keyword>
<dbReference type="SUPFAM" id="SSF54534">
    <property type="entry name" value="FKBP-like"/>
    <property type="match status" value="1"/>
</dbReference>
<dbReference type="EMBL" id="RBIQ01000007">
    <property type="protein sequence ID" value="RKR14729.1"/>
    <property type="molecule type" value="Genomic_DNA"/>
</dbReference>
<evidence type="ECO:0000256" key="9">
    <source>
        <dbReference type="SAM" id="Phobius"/>
    </source>
</evidence>
<keyword evidence="8" id="KW-0175">Coiled coil</keyword>
<organism evidence="11 12">
    <name type="scientific">Maribacter vaceletii</name>
    <dbReference type="NCBI Taxonomy" id="1206816"/>
    <lineage>
        <taxon>Bacteria</taxon>
        <taxon>Pseudomonadati</taxon>
        <taxon>Bacteroidota</taxon>
        <taxon>Flavobacteriia</taxon>
        <taxon>Flavobacteriales</taxon>
        <taxon>Flavobacteriaceae</taxon>
        <taxon>Maribacter</taxon>
    </lineage>
</organism>
<evidence type="ECO:0000256" key="8">
    <source>
        <dbReference type="SAM" id="Coils"/>
    </source>
</evidence>
<name>A0A495EDM8_9FLAO</name>
<dbReference type="Proteomes" id="UP000269412">
    <property type="component" value="Unassembled WGS sequence"/>
</dbReference>
<feature type="transmembrane region" description="Helical" evidence="9">
    <location>
        <begin position="47"/>
        <end position="65"/>
    </location>
</feature>
<reference evidence="11 12" key="1">
    <citation type="submission" date="2018-10" db="EMBL/GenBank/DDBJ databases">
        <title>Genomic Encyclopedia of Archaeal and Bacterial Type Strains, Phase II (KMG-II): from individual species to whole genera.</title>
        <authorList>
            <person name="Goeker M."/>
        </authorList>
    </citation>
    <scope>NUCLEOTIDE SEQUENCE [LARGE SCALE GENOMIC DNA]</scope>
    <source>
        <strain evidence="11 12">DSM 25230</strain>
    </source>
</reference>
<feature type="coiled-coil region" evidence="8">
    <location>
        <begin position="68"/>
        <end position="95"/>
    </location>
</feature>
<evidence type="ECO:0000256" key="3">
    <source>
        <dbReference type="ARBA" id="ARBA00022729"/>
    </source>
</evidence>
<evidence type="ECO:0000256" key="2">
    <source>
        <dbReference type="ARBA" id="ARBA00006577"/>
    </source>
</evidence>
<feature type="transmembrane region" description="Helical" evidence="9">
    <location>
        <begin position="21"/>
        <end position="41"/>
    </location>
</feature>
<dbReference type="Gene3D" id="1.10.287.460">
    <property type="entry name" value="Peptidyl-prolyl cis-trans isomerase, FKBP-type, N-terminal domain"/>
    <property type="match status" value="1"/>
</dbReference>
<sequence>MSFLKGYSNHFLKQTIGFVSLFCKMYDISVFSFLILTIFASKYTIKMKNFILVAILLLVGGNSYAQKKKDLIAEVAKLKSEATEMKAQLHKIKKSKTVNLEDSLQKFSYAFGVEIGTNLKALGIDSLAYPIFAVALEDALNGNEKLSSQEARSEVQNTIQKIQEKKAKELSKAGDLFLAENAKRKGIVTTESGLQYEVIKEGNGAKPVATDKVKVHYEGKLIDEKVFDSSIERGEPVVFGVSQVIPGWTEALQLMPVGSKWKVFIPQDIAYGQRGAGGSIPPYSALIFDIELISIEK</sequence>
<protein>
    <recommendedName>
        <fullName evidence="7">Peptidyl-prolyl cis-trans isomerase</fullName>
        <ecNumber evidence="7">5.2.1.8</ecNumber>
    </recommendedName>
</protein>
<dbReference type="GO" id="GO:0006457">
    <property type="term" value="P:protein folding"/>
    <property type="evidence" value="ECO:0007669"/>
    <property type="project" value="InterPro"/>
</dbReference>
<dbReference type="GO" id="GO:0003755">
    <property type="term" value="F:peptidyl-prolyl cis-trans isomerase activity"/>
    <property type="evidence" value="ECO:0007669"/>
    <property type="project" value="UniProtKB-UniRule"/>
</dbReference>
<evidence type="ECO:0000256" key="7">
    <source>
        <dbReference type="RuleBase" id="RU003915"/>
    </source>
</evidence>
<dbReference type="InterPro" id="IPR046357">
    <property type="entry name" value="PPIase_dom_sf"/>
</dbReference>
<dbReference type="InterPro" id="IPR036944">
    <property type="entry name" value="PPIase_FKBP_N_sf"/>
</dbReference>
<dbReference type="PANTHER" id="PTHR43811">
    <property type="entry name" value="FKBP-TYPE PEPTIDYL-PROLYL CIS-TRANS ISOMERASE FKPA"/>
    <property type="match status" value="1"/>
</dbReference>
<dbReference type="Pfam" id="PF00254">
    <property type="entry name" value="FKBP_C"/>
    <property type="match status" value="1"/>
</dbReference>
<dbReference type="PANTHER" id="PTHR43811:SF19">
    <property type="entry name" value="39 KDA FK506-BINDING NUCLEAR PROTEIN"/>
    <property type="match status" value="1"/>
</dbReference>
<keyword evidence="5 6" id="KW-0413">Isomerase</keyword>